<comment type="caution">
    <text evidence="1">The sequence shown here is derived from an EMBL/GenBank/DDBJ whole genome shotgun (WGS) entry which is preliminary data.</text>
</comment>
<evidence type="ECO:0000313" key="2">
    <source>
        <dbReference type="Proteomes" id="UP000286985"/>
    </source>
</evidence>
<keyword evidence="1" id="KW-0132">Cell division</keyword>
<name>A0A432XGT4_9GAMM</name>
<organism evidence="1 2">
    <name type="scientific">Pseudidiomarina donghaiensis</name>
    <dbReference type="NCBI Taxonomy" id="519452"/>
    <lineage>
        <taxon>Bacteria</taxon>
        <taxon>Pseudomonadati</taxon>
        <taxon>Pseudomonadota</taxon>
        <taxon>Gammaproteobacteria</taxon>
        <taxon>Alteromonadales</taxon>
        <taxon>Idiomarinaceae</taxon>
        <taxon>Pseudidiomarina</taxon>
    </lineage>
</organism>
<keyword evidence="1" id="KW-0131">Cell cycle</keyword>
<accession>A0A432XGT4</accession>
<dbReference type="RefSeq" id="WP_092839366.1">
    <property type="nucleotide sequence ID" value="NZ_FPCF01000002.1"/>
</dbReference>
<dbReference type="GO" id="GO:0051301">
    <property type="term" value="P:cell division"/>
    <property type="evidence" value="ECO:0007669"/>
    <property type="project" value="UniProtKB-KW"/>
</dbReference>
<dbReference type="AlphaFoldDB" id="A0A432XGT4"/>
<dbReference type="STRING" id="519452.SAMN04488139_1318"/>
<proteinExistence type="predicted"/>
<protein>
    <submittedName>
        <fullName evidence="1">SulA-like SOS-response cell division inhibitor</fullName>
    </submittedName>
</protein>
<gene>
    <name evidence="1" type="ORF">CWE24_07490</name>
</gene>
<dbReference type="Gene3D" id="3.40.50.300">
    <property type="entry name" value="P-loop containing nucleotide triphosphate hydrolases"/>
    <property type="match status" value="1"/>
</dbReference>
<dbReference type="SUPFAM" id="SSF52540">
    <property type="entry name" value="P-loop containing nucleoside triphosphate hydrolases"/>
    <property type="match status" value="1"/>
</dbReference>
<sequence length="219" mass="23962">MAFPAQVEALVKQGLVWQGQQAPLHKSPSSVLTTGWPELDQRLGGGWLQGCVHELQLQLPFIGELALLFPLLSQPNITSLWVNPPAVPYAPGLSYQNIALSQQVVVQEPDDTLALWAAEQALQSKAVDLVLFWHASGLSAAAVRRLQQAAEAAQKTVFIITATQPEDDARAYAMRLRLTSPLGGCSALQIAVLKRRYGWPLPPFSCAIESRLPKRRRAL</sequence>
<dbReference type="Proteomes" id="UP000286985">
    <property type="component" value="Unassembled WGS sequence"/>
</dbReference>
<dbReference type="OrthoDB" id="9811176at2"/>
<keyword evidence="2" id="KW-1185">Reference proteome</keyword>
<dbReference type="InterPro" id="IPR027417">
    <property type="entry name" value="P-loop_NTPase"/>
</dbReference>
<evidence type="ECO:0000313" key="1">
    <source>
        <dbReference type="EMBL" id="RUO47832.1"/>
    </source>
</evidence>
<dbReference type="EMBL" id="PIPU01000003">
    <property type="protein sequence ID" value="RUO47832.1"/>
    <property type="molecule type" value="Genomic_DNA"/>
</dbReference>
<reference evidence="2" key="1">
    <citation type="journal article" date="2018" name="Front. Microbiol.">
        <title>Genome-Based Analysis Reveals the Taxonomy and Diversity of the Family Idiomarinaceae.</title>
        <authorList>
            <person name="Liu Y."/>
            <person name="Lai Q."/>
            <person name="Shao Z."/>
        </authorList>
    </citation>
    <scope>NUCLEOTIDE SEQUENCE [LARGE SCALE GENOMIC DNA]</scope>
    <source>
        <strain evidence="2">908033</strain>
    </source>
</reference>